<dbReference type="EMBL" id="SPHZ02000011">
    <property type="protein sequence ID" value="KAF0893510.1"/>
    <property type="molecule type" value="Genomic_DNA"/>
</dbReference>
<comment type="caution">
    <text evidence="2">The sequence shown here is derived from an EMBL/GenBank/DDBJ whole genome shotgun (WGS) entry which is preliminary data.</text>
</comment>
<evidence type="ECO:0000313" key="3">
    <source>
        <dbReference type="Proteomes" id="UP000479710"/>
    </source>
</evidence>
<feature type="region of interest" description="Disordered" evidence="1">
    <location>
        <begin position="24"/>
        <end position="81"/>
    </location>
</feature>
<evidence type="ECO:0000313" key="2">
    <source>
        <dbReference type="EMBL" id="KAF0893510.1"/>
    </source>
</evidence>
<proteinExistence type="predicted"/>
<keyword evidence="3" id="KW-1185">Reference proteome</keyword>
<gene>
    <name evidence="2" type="ORF">E2562_026105</name>
</gene>
<protein>
    <submittedName>
        <fullName evidence="2">Uncharacterized protein</fullName>
    </submittedName>
</protein>
<accession>A0A6G1BZZ9</accession>
<feature type="compositionally biased region" description="Polar residues" evidence="1">
    <location>
        <begin position="61"/>
        <end position="75"/>
    </location>
</feature>
<organism evidence="2 3">
    <name type="scientific">Oryza meyeriana var. granulata</name>
    <dbReference type="NCBI Taxonomy" id="110450"/>
    <lineage>
        <taxon>Eukaryota</taxon>
        <taxon>Viridiplantae</taxon>
        <taxon>Streptophyta</taxon>
        <taxon>Embryophyta</taxon>
        <taxon>Tracheophyta</taxon>
        <taxon>Spermatophyta</taxon>
        <taxon>Magnoliopsida</taxon>
        <taxon>Liliopsida</taxon>
        <taxon>Poales</taxon>
        <taxon>Poaceae</taxon>
        <taxon>BOP clade</taxon>
        <taxon>Oryzoideae</taxon>
        <taxon>Oryzeae</taxon>
        <taxon>Oryzinae</taxon>
        <taxon>Oryza</taxon>
        <taxon>Oryza meyeriana</taxon>
    </lineage>
</organism>
<reference evidence="2 3" key="1">
    <citation type="submission" date="2019-11" db="EMBL/GenBank/DDBJ databases">
        <title>Whole genome sequence of Oryza granulata.</title>
        <authorList>
            <person name="Li W."/>
        </authorList>
    </citation>
    <scope>NUCLEOTIDE SEQUENCE [LARGE SCALE GENOMIC DNA]</scope>
    <source>
        <strain evidence="3">cv. Menghai</strain>
        <tissue evidence="2">Leaf</tissue>
    </source>
</reference>
<sequence>MDTAKVGASGGDGAVAVLGTEGVTTGGWDGASSAGMVDEDIDAGDREEVNTGEEWWAVGESSPNYSGVADSSNETGKNKVKVAKTTCKSKKVISSSSIKRP</sequence>
<dbReference type="AlphaFoldDB" id="A0A6G1BZZ9"/>
<name>A0A6G1BZZ9_9ORYZ</name>
<dbReference type="Proteomes" id="UP000479710">
    <property type="component" value="Unassembled WGS sequence"/>
</dbReference>
<evidence type="ECO:0000256" key="1">
    <source>
        <dbReference type="SAM" id="MobiDB-lite"/>
    </source>
</evidence>